<evidence type="ECO:0000313" key="2">
    <source>
        <dbReference type="Proteomes" id="UP000703269"/>
    </source>
</evidence>
<dbReference type="Gene3D" id="2.40.50.140">
    <property type="entry name" value="Nucleic acid-binding proteins"/>
    <property type="match status" value="1"/>
</dbReference>
<comment type="caution">
    <text evidence="1">The sequence shown here is derived from an EMBL/GenBank/DDBJ whole genome shotgun (WGS) entry which is preliminary data.</text>
</comment>
<keyword evidence="2" id="KW-1185">Reference proteome</keyword>
<accession>A0A9P3G9N9</accession>
<name>A0A9P3G9N9_9APHY</name>
<protein>
    <submittedName>
        <fullName evidence="1">Uncharacterized protein</fullName>
    </submittedName>
</protein>
<sequence length="244" mass="25642">MSGARDATFLRASQSLFRSVHETQETTSFGYSQYTGGDSDASVMRFPAFHFALHTLSSLGALAHTPAPTGPPRVSCPFAAGKRKAHLLVAVLELDGPDAIRIKKGADAGKEVALLRVVVGDPDGGVCRLTAWREVAEEWGGAQPDAGAPSLKKGDVVHLQNVLVSKESPTPVAAGTRTTSSIALTASPALGSAVTICYRTMPWGDDPADEKLRPDLRLGFSDAAVRKVADVVQWVQSTAGLPVL</sequence>
<gene>
    <name evidence="1" type="ORF">PsYK624_061040</name>
</gene>
<organism evidence="1 2">
    <name type="scientific">Phanerochaete sordida</name>
    <dbReference type="NCBI Taxonomy" id="48140"/>
    <lineage>
        <taxon>Eukaryota</taxon>
        <taxon>Fungi</taxon>
        <taxon>Dikarya</taxon>
        <taxon>Basidiomycota</taxon>
        <taxon>Agaricomycotina</taxon>
        <taxon>Agaricomycetes</taxon>
        <taxon>Polyporales</taxon>
        <taxon>Phanerochaetaceae</taxon>
        <taxon>Phanerochaete</taxon>
    </lineage>
</organism>
<proteinExistence type="predicted"/>
<dbReference type="SUPFAM" id="SSF50249">
    <property type="entry name" value="Nucleic acid-binding proteins"/>
    <property type="match status" value="1"/>
</dbReference>
<evidence type="ECO:0000313" key="1">
    <source>
        <dbReference type="EMBL" id="GJE89985.1"/>
    </source>
</evidence>
<dbReference type="EMBL" id="BPQB01000015">
    <property type="protein sequence ID" value="GJE89985.1"/>
    <property type="molecule type" value="Genomic_DNA"/>
</dbReference>
<dbReference type="AlphaFoldDB" id="A0A9P3G9N9"/>
<dbReference type="Proteomes" id="UP000703269">
    <property type="component" value="Unassembled WGS sequence"/>
</dbReference>
<reference evidence="1 2" key="1">
    <citation type="submission" date="2021-08" db="EMBL/GenBank/DDBJ databases">
        <title>Draft Genome Sequence of Phanerochaete sordida strain YK-624.</title>
        <authorList>
            <person name="Mori T."/>
            <person name="Dohra H."/>
            <person name="Suzuki T."/>
            <person name="Kawagishi H."/>
            <person name="Hirai H."/>
        </authorList>
    </citation>
    <scope>NUCLEOTIDE SEQUENCE [LARGE SCALE GENOMIC DNA]</scope>
    <source>
        <strain evidence="1 2">YK-624</strain>
    </source>
</reference>
<dbReference type="InterPro" id="IPR012340">
    <property type="entry name" value="NA-bd_OB-fold"/>
</dbReference>
<dbReference type="OrthoDB" id="2570580at2759"/>